<name>A0A0E3HA89_METTE</name>
<keyword evidence="6" id="KW-0653">Protein transport</keyword>
<comment type="subcellular location">
    <subcellularLocation>
        <location evidence="1">Cell membrane</location>
        <topology evidence="1">Multi-pass membrane protein</topology>
    </subcellularLocation>
    <subcellularLocation>
        <location evidence="6">Membrane</location>
        <topology evidence="6">Multi-pass membrane protein</topology>
    </subcellularLocation>
</comment>
<dbReference type="GO" id="GO:0017038">
    <property type="term" value="P:protein import"/>
    <property type="evidence" value="ECO:0007669"/>
    <property type="project" value="TreeGrafter"/>
</dbReference>
<dbReference type="PANTHER" id="PTHR30625">
    <property type="entry name" value="PROTEIN TOLQ"/>
    <property type="match status" value="1"/>
</dbReference>
<dbReference type="RefSeq" id="WP_148704410.1">
    <property type="nucleotide sequence ID" value="NZ_CP009502.1"/>
</dbReference>
<accession>A0A0E3HA89</accession>
<comment type="similarity">
    <text evidence="6">Belongs to the exbB/tolQ family.</text>
</comment>
<keyword evidence="4 7" id="KW-1133">Transmembrane helix</keyword>
<dbReference type="Pfam" id="PF01618">
    <property type="entry name" value="MotA_ExbB"/>
    <property type="match status" value="1"/>
</dbReference>
<dbReference type="InterPro" id="IPR050790">
    <property type="entry name" value="ExbB/TolQ_transport"/>
</dbReference>
<keyword evidence="5 7" id="KW-0472">Membrane</keyword>
<reference evidence="9 10" key="1">
    <citation type="submission" date="2014-07" db="EMBL/GenBank/DDBJ databases">
        <title>Methanogenic archaea and the global carbon cycle.</title>
        <authorList>
            <person name="Henriksen J.R."/>
            <person name="Luke J."/>
            <person name="Reinhart S."/>
            <person name="Benedict M.N."/>
            <person name="Youngblut N.D."/>
            <person name="Metcalf M.E."/>
            <person name="Whitaker R.J."/>
            <person name="Metcalf W.W."/>
        </authorList>
    </citation>
    <scope>NUCLEOTIDE SEQUENCE [LARGE SCALE GENOMIC DNA]</scope>
    <source>
        <strain evidence="9 10">CHTI-55</strain>
    </source>
</reference>
<dbReference type="HOGENOM" id="CLU_088835_1_0_2"/>
<dbReference type="GO" id="GO:0005886">
    <property type="term" value="C:plasma membrane"/>
    <property type="evidence" value="ECO:0007669"/>
    <property type="project" value="UniProtKB-SubCell"/>
</dbReference>
<evidence type="ECO:0000313" key="10">
    <source>
        <dbReference type="Proteomes" id="UP000056925"/>
    </source>
</evidence>
<evidence type="ECO:0000259" key="8">
    <source>
        <dbReference type="Pfam" id="PF01618"/>
    </source>
</evidence>
<gene>
    <name evidence="9" type="ORF">MSTHC_1116</name>
</gene>
<keyword evidence="2" id="KW-1003">Cell membrane</keyword>
<evidence type="ECO:0000313" key="9">
    <source>
        <dbReference type="EMBL" id="AKB15434.1"/>
    </source>
</evidence>
<keyword evidence="6" id="KW-0813">Transport</keyword>
<keyword evidence="3 7" id="KW-0812">Transmembrane</keyword>
<protein>
    <submittedName>
        <fullName evidence="9">Putative transporter PduT for various metalloporphyrins</fullName>
    </submittedName>
</protein>
<evidence type="ECO:0000256" key="3">
    <source>
        <dbReference type="ARBA" id="ARBA00022692"/>
    </source>
</evidence>
<dbReference type="KEGG" id="mthe:MSTHC_1116"/>
<evidence type="ECO:0000256" key="1">
    <source>
        <dbReference type="ARBA" id="ARBA00004651"/>
    </source>
</evidence>
<dbReference type="PANTHER" id="PTHR30625:SF3">
    <property type="entry name" value="TOL-PAL SYSTEM PROTEIN TOLQ"/>
    <property type="match status" value="1"/>
</dbReference>
<feature type="transmembrane region" description="Helical" evidence="7">
    <location>
        <begin position="125"/>
        <end position="149"/>
    </location>
</feature>
<sequence length="217" mass="24712">MSLMNLLSNMMNALSSSLLIPVMFFLTLLVFLSLVQLGEFLSEYTKRHRDWNNLESNCKKIECELQNSDFSEASKALGNIKQNYIVTSFARDAAKYLEERHFPAIERLSQEYEIRMAKRLEHTKITSTVGPMLGLMGTLIPLGPALIGLSKGDIGTLAQNLMIAFATTVVGLFVAIIGYVLTQVRRRWYWEDMSDIDYILDTIEEKNWNSVSLNNEE</sequence>
<dbReference type="GeneID" id="41602440"/>
<organism evidence="9 10">
    <name type="scientific">Methanosarcina thermophila CHTI-55</name>
    <dbReference type="NCBI Taxonomy" id="1434121"/>
    <lineage>
        <taxon>Archaea</taxon>
        <taxon>Methanobacteriati</taxon>
        <taxon>Methanobacteriota</taxon>
        <taxon>Stenosarchaea group</taxon>
        <taxon>Methanomicrobia</taxon>
        <taxon>Methanosarcinales</taxon>
        <taxon>Methanosarcinaceae</taxon>
        <taxon>Methanosarcina</taxon>
    </lineage>
</organism>
<dbReference type="InterPro" id="IPR002898">
    <property type="entry name" value="MotA_ExbB_proton_chnl"/>
</dbReference>
<evidence type="ECO:0000256" key="7">
    <source>
        <dbReference type="SAM" id="Phobius"/>
    </source>
</evidence>
<feature type="transmembrane region" description="Helical" evidence="7">
    <location>
        <begin position="161"/>
        <end position="181"/>
    </location>
</feature>
<evidence type="ECO:0000256" key="6">
    <source>
        <dbReference type="RuleBase" id="RU004057"/>
    </source>
</evidence>
<dbReference type="AlphaFoldDB" id="A0A0E3HA89"/>
<dbReference type="PATRIC" id="fig|1434121.4.peg.1387"/>
<dbReference type="Proteomes" id="UP000056925">
    <property type="component" value="Chromosome"/>
</dbReference>
<evidence type="ECO:0000256" key="2">
    <source>
        <dbReference type="ARBA" id="ARBA00022475"/>
    </source>
</evidence>
<evidence type="ECO:0000256" key="5">
    <source>
        <dbReference type="ARBA" id="ARBA00023136"/>
    </source>
</evidence>
<feature type="transmembrane region" description="Helical" evidence="7">
    <location>
        <begin position="20"/>
        <end position="41"/>
    </location>
</feature>
<feature type="domain" description="MotA/TolQ/ExbB proton channel" evidence="8">
    <location>
        <begin position="104"/>
        <end position="186"/>
    </location>
</feature>
<dbReference type="EMBL" id="CP009502">
    <property type="protein sequence ID" value="AKB15434.1"/>
    <property type="molecule type" value="Genomic_DNA"/>
</dbReference>
<proteinExistence type="inferred from homology"/>
<evidence type="ECO:0000256" key="4">
    <source>
        <dbReference type="ARBA" id="ARBA00022989"/>
    </source>
</evidence>